<keyword evidence="7" id="KW-1185">Reference proteome</keyword>
<reference evidence="7" key="1">
    <citation type="journal article" date="2013" name="Proc. Natl. Acad. Sci. U.S.A.">
        <title>Improving the coverage of the cyanobacterial phylum using diversity-driven genome sequencing.</title>
        <authorList>
            <person name="Shih P.M."/>
            <person name="Wu D."/>
            <person name="Latifi A."/>
            <person name="Axen S.D."/>
            <person name="Fewer D.P."/>
            <person name="Talla E."/>
            <person name="Calteau A."/>
            <person name="Cai F."/>
            <person name="Tandeau de Marsac N."/>
            <person name="Rippka R."/>
            <person name="Herdman M."/>
            <person name="Sivonen K."/>
            <person name="Coursin T."/>
            <person name="Laurent T."/>
            <person name="Goodwin L."/>
            <person name="Nolan M."/>
            <person name="Davenport K.W."/>
            <person name="Han C.S."/>
            <person name="Rubin E.M."/>
            <person name="Eisen J.A."/>
            <person name="Woyke T."/>
            <person name="Gugger M."/>
            <person name="Kerfeld C.A."/>
        </authorList>
    </citation>
    <scope>NUCLEOTIDE SEQUENCE [LARGE SCALE GENOMIC DNA]</scope>
    <source>
        <strain evidence="7">PCC 10605</strain>
    </source>
</reference>
<dbReference type="OrthoDB" id="536281at2"/>
<evidence type="ECO:0000313" key="6">
    <source>
        <dbReference type="EMBL" id="AFZ55310.1"/>
    </source>
</evidence>
<evidence type="ECO:0000256" key="1">
    <source>
        <dbReference type="ARBA" id="ARBA00004167"/>
    </source>
</evidence>
<evidence type="ECO:0000259" key="5">
    <source>
        <dbReference type="Pfam" id="PF04357"/>
    </source>
</evidence>
<evidence type="ECO:0000313" key="7">
    <source>
        <dbReference type="Proteomes" id="UP000010480"/>
    </source>
</evidence>
<evidence type="ECO:0000256" key="3">
    <source>
        <dbReference type="ARBA" id="ARBA00022989"/>
    </source>
</evidence>
<dbReference type="STRING" id="755178.Cyan10605_3264"/>
<dbReference type="Proteomes" id="UP000010480">
    <property type="component" value="Chromosome"/>
</dbReference>
<protein>
    <recommendedName>
        <fullName evidence="5">Translocation and assembly module TamB C-terminal domain-containing protein</fullName>
    </recommendedName>
</protein>
<dbReference type="eggNOG" id="COG2911">
    <property type="taxonomic scope" value="Bacteria"/>
</dbReference>
<keyword evidence="4" id="KW-0472">Membrane</keyword>
<keyword evidence="2" id="KW-0812">Transmembrane</keyword>
<keyword evidence="3" id="KW-1133">Transmembrane helix</keyword>
<dbReference type="KEGG" id="can:Cyan10605_3264"/>
<feature type="domain" description="Translocation and assembly module TamB C-terminal" evidence="5">
    <location>
        <begin position="1632"/>
        <end position="2026"/>
    </location>
</feature>
<dbReference type="PANTHER" id="PTHR34457:SF3">
    <property type="entry name" value="PROTEIN TIC236, CHLOROPLASTIC"/>
    <property type="match status" value="1"/>
</dbReference>
<dbReference type="RefSeq" id="WP_015221028.1">
    <property type="nucleotide sequence ID" value="NC_019776.1"/>
</dbReference>
<organism evidence="6 7">
    <name type="scientific">Cyanobacterium aponinum (strain PCC 10605)</name>
    <dbReference type="NCBI Taxonomy" id="755178"/>
    <lineage>
        <taxon>Bacteria</taxon>
        <taxon>Bacillati</taxon>
        <taxon>Cyanobacteriota</taxon>
        <taxon>Cyanophyceae</taxon>
        <taxon>Oscillatoriophycideae</taxon>
        <taxon>Chroococcales</taxon>
        <taxon>Geminocystaceae</taxon>
        <taxon>Cyanobacterium</taxon>
    </lineage>
</organism>
<dbReference type="EMBL" id="CP003947">
    <property type="protein sequence ID" value="AFZ55310.1"/>
    <property type="molecule type" value="Genomic_DNA"/>
</dbReference>
<evidence type="ECO:0000256" key="2">
    <source>
        <dbReference type="ARBA" id="ARBA00022692"/>
    </source>
</evidence>
<proteinExistence type="predicted"/>
<dbReference type="InterPro" id="IPR007452">
    <property type="entry name" value="TamB_C"/>
</dbReference>
<dbReference type="Pfam" id="PF04357">
    <property type="entry name" value="TamB"/>
    <property type="match status" value="1"/>
</dbReference>
<dbReference type="HOGENOM" id="CLU_001223_0_0_3"/>
<dbReference type="InterPro" id="IPR053022">
    <property type="entry name" value="Chloroplast_translocon_comp"/>
</dbReference>
<comment type="subcellular location">
    <subcellularLocation>
        <location evidence="1">Membrane</location>
        <topology evidence="1">Single-pass membrane protein</topology>
    </subcellularLocation>
</comment>
<dbReference type="PANTHER" id="PTHR34457">
    <property type="entry name" value="EMBRYO DEFECTIVE 2410"/>
    <property type="match status" value="1"/>
</dbReference>
<accession>K9Z9Q1</accession>
<gene>
    <name evidence="6" type="ordered locus">Cyan10605_3264</name>
</gene>
<evidence type="ECO:0000256" key="4">
    <source>
        <dbReference type="ARBA" id="ARBA00023136"/>
    </source>
</evidence>
<sequence length="2058" mass="225207">MTSQRPPESDSNQESTTITQKVFSVIKQPRTQMIALATLGTMGVIGYFGGKWVLTQFIPDRLETELEKQLARDVNIGEINNFSFFHQLVVNDIKIAPTINDPSFINISAAKIDLDLWSLIFRQRLPIHIIADDVEGYAQLDTLIPPSEEEKPLPNSFLLPTLPITAEVNLRLQDTVIKVTPNAQTQPVELDSRGKLQLIYDQETQPLTYNIETLLNNSSGLITIKGKTLLSNTQSENKLNIRNLYLPEVTGLIPQLPLNLQEGRVNANLKTQTASLPEYLASDIQGNVKIEDVRGKVIPSLISKEETFVNLPLMAKEFTANTQLTITDSQTLIIDKARLNWEEIKAVAQGEVNLNNGYNLSASINPLQLSKLFPLLNIKSNLVLDGLTATNVTVTGDIDNPQVKGYLNIKNGLVDKVVIDTIDTEFTANLDTLNVNAVKIQPQAGGEIVSQGSLNINLRPTIFEGKAFSLGKIPLNFQFTANLLPTAILEKYNTSPLGINLGNLSARGNLTGNLDNPLGKLAFFLPNIEGDSLENVSVKGELLVNANQVEIINTALITDNSQLNINGNGNWRKDNWLVNVTGNNFYLTPFVNQLCQNLTACVNSPINTNLPLDVVNLDVNLQGNFSNLNPNNINGRGNIQLVVNNQGNLNLDTRLSNGDLQITGNGNDVAFNPLLPSLSNNVKLVRGNFQLSTNIDELLTTNQNNFNNLASGLNINADTQLIIDDGVVLANSVVNENQTKINLDVSQLPLNNIINNLPAQITSSQIRINLATAELFQLTQQSFNSDTITTLDSLTVNADVKGEFAGGLLSTEAIVKDGILSLSGETENIVLSQLLPNLKNTNLNNIQAENIRGNFQLKAGVSELITFGKNYLNNQNISLASLRSLKIKGNGRLNIAGGEVKISGNLRGNQWQSNIDTQNINIEKIASQLSLPFLDNNDSFNLASLGSLNTSINLGGNLTDLSFNNLSLPITIQPTNINIGDNLVTLAGNFLLINPFTQPDINNLQLQLTTEADLATLPLNSLLTSLDNNSQGIKYIPSEVNLNGIAKFNGIITANNVLTNPLGFNLTGDLSLNNFAFNQIAFESSLAGKVNVNPLEKIAVNLKGKEDIIATNLIRKDLTLPNQITIPFTPSSITINQKDRFFLEGNLAENNQFIATVKNLSLENLALQPVANYGIKGKLKGDFNTQLTLNLNDFTAEGDITINNPAIGVVEGKEIKADFNYQNNIAQLNQGRLLFANTQYDLSGKLNLVTQEIEGNVNLRGEMEDIFSTLRITDIASVSALWQQLQNQDTFSSADNIPSQSLGNSDDSIKTQVNLLTQVDKQIQTLARKVESGSIPNDLDIRGKYKGEILIAGKLTNPEIQLDFEGNQWQWLPQQNYPVILDSLGLVMKQTQAMAIPKLAINANFVNNNLTLKPFLLNIGGSEVSFAGNLSLDSQEGEFKIANLPVDFITDIIPSPLDVDGLINVNGKIAGNLLNPSIIGNFALNNAAVEGSILANQILADFQYQNYTLNVESSQPEYLQFKAILPYYPLMELDKPALISLNLRPESRGLVKGLTQGKIDLVDGDFQGNLEITTASLNQLVNNFNFENIAIKGNLNFENTQIKTSLIDESIFLTGNINLQENRVINADNLLAKVNQTEVNISGNLPVFNSNNIQGDNLTVNIPQQSLNLEGLYSGNIDANIEINGTAFYPQIAGYLALNNGSFTIPSQERLSSFNNNKNSGLIASNWLNNNPSSNRGSGIIQPNLDNFQLKLVNSQLAQWGFYRFLFEGDVDVNGNPLDFEKLRANGAINVRRGTIYIGGANPLPNAVSGIGFGDTTFFLSRTNENRIVFNPNDSILNPSIDIEVQADIVDYSRQLPVTGSNEIAEPIVRGGRGDNIQVVLNIDGELGQLLPVLSSQVNQFCYLPTSETIIGDKISSERLKEVETCVNLAVLNQQGANFNLFNSPIVSLSSTPNRSEGELINLIVGGQLINIADQLQNLSGEQLFENGLVQFFLVPIANNLSFGVNERVSTWGKPLGMKDLRIFPLVEGVYEVQEKSSVSVSYDYIYGEFKVRYQMQF</sequence>
<name>K9Z9Q1_CYAAP</name>